<dbReference type="AlphaFoldDB" id="M7SB09"/>
<dbReference type="KEGG" id="ela:UCREL1_11718"/>
<name>M7SB09_EUTLA</name>
<evidence type="ECO:0000313" key="3">
    <source>
        <dbReference type="Proteomes" id="UP000012174"/>
    </source>
</evidence>
<gene>
    <name evidence="2" type="ORF">UCREL1_11718</name>
</gene>
<sequence length="573" mass="60387">MAADEDQLLLLRKVHGLGDLDLAALLSLIAREHCIVGTETPALDDLVAELRLVASRTFGLESAVVDCTPLTTLDDLASAILVQQQQQPPPPSQQSQAPPRSASTSPLVPRSKTDSYFHPHHHQNHHHHHHNGRRHGSTSAGGPANNDASVSSTHGGQAQPSPLRTLAPIPAAAAAASPRLGYGYGHNYNGAGSGGGRSKTPSTPHIANVIIAKNLDAAPKAVQIQCLELLRTRRLFTRTSVQTAPKQFLFVAVLGSMGSSTQEGGGGGGGPNSIAGRLTPHFNDHFYIAHWHDPVEDGFPHLEGDDGDEEERGEEEEQERGIGGGGDYDEYGDGNDSVRADTASFESAESVIRRSVAGTPRIDFSGAAAASAKERNNTSRGGSSRHRSTTITSGGYREDNDGNKNNNTFDTDNEDQQQQQQSPPLLSEHDIATLALATCKVAVDVEVLRYEMNVVSFLRLHRAVAVTGATGPSGSSGGGGGGGVGSVTPTSTKHLQQLVRSLAVLHGLAYATPALVGLAVRKAYLHRIRVLGSVERERSMQWGSDRAAVTALLDGVGAEEVIDEVLGAVDAPL</sequence>
<feature type="compositionally biased region" description="Acidic residues" evidence="1">
    <location>
        <begin position="305"/>
        <end position="318"/>
    </location>
</feature>
<dbReference type="PANTHER" id="PTHR11603">
    <property type="entry name" value="AAA FAMILY ATPASE"/>
    <property type="match status" value="1"/>
</dbReference>
<dbReference type="InterPro" id="IPR052041">
    <property type="entry name" value="Nucleic_acid_metab_PIN/TRAM"/>
</dbReference>
<dbReference type="STRING" id="1287681.M7SB09"/>
<feature type="compositionally biased region" description="Basic residues" evidence="1">
    <location>
        <begin position="118"/>
        <end position="136"/>
    </location>
</feature>
<organism evidence="2 3">
    <name type="scientific">Eutypa lata (strain UCR-EL1)</name>
    <name type="common">Grapevine dieback disease fungus</name>
    <name type="synonym">Eutypa armeniacae</name>
    <dbReference type="NCBI Taxonomy" id="1287681"/>
    <lineage>
        <taxon>Eukaryota</taxon>
        <taxon>Fungi</taxon>
        <taxon>Dikarya</taxon>
        <taxon>Ascomycota</taxon>
        <taxon>Pezizomycotina</taxon>
        <taxon>Sordariomycetes</taxon>
        <taxon>Xylariomycetidae</taxon>
        <taxon>Xylariales</taxon>
        <taxon>Diatrypaceae</taxon>
        <taxon>Eutypa</taxon>
    </lineage>
</organism>
<dbReference type="Proteomes" id="UP000012174">
    <property type="component" value="Unassembled WGS sequence"/>
</dbReference>
<dbReference type="eggNOG" id="ENOG502QQMN">
    <property type="taxonomic scope" value="Eukaryota"/>
</dbReference>
<dbReference type="HOGENOM" id="CLU_034390_0_0_1"/>
<evidence type="ECO:0000313" key="2">
    <source>
        <dbReference type="EMBL" id="EMR61352.1"/>
    </source>
</evidence>
<accession>M7SB09</accession>
<feature type="region of interest" description="Disordered" evidence="1">
    <location>
        <begin position="366"/>
        <end position="425"/>
    </location>
</feature>
<feature type="compositionally biased region" description="Low complexity" evidence="1">
    <location>
        <begin position="403"/>
        <end position="421"/>
    </location>
</feature>
<keyword evidence="3" id="KW-1185">Reference proteome</keyword>
<dbReference type="PANTHER" id="PTHR11603:SF132">
    <property type="entry name" value="C2H2-TYPE DOMAIN-CONTAINING PROTEIN"/>
    <property type="match status" value="1"/>
</dbReference>
<feature type="region of interest" description="Disordered" evidence="1">
    <location>
        <begin position="84"/>
        <end position="163"/>
    </location>
</feature>
<feature type="region of interest" description="Disordered" evidence="1">
    <location>
        <begin position="297"/>
        <end position="346"/>
    </location>
</feature>
<feature type="compositionally biased region" description="Low complexity" evidence="1">
    <location>
        <begin position="93"/>
        <end position="106"/>
    </location>
</feature>
<proteinExistence type="predicted"/>
<dbReference type="OrthoDB" id="5582146at2759"/>
<dbReference type="EMBL" id="KB707644">
    <property type="protein sequence ID" value="EMR61352.1"/>
    <property type="molecule type" value="Genomic_DNA"/>
</dbReference>
<protein>
    <submittedName>
        <fullName evidence="2">Putative atpase associated with various cellular activities aaa_3 protein</fullName>
    </submittedName>
</protein>
<feature type="compositionally biased region" description="Polar residues" evidence="1">
    <location>
        <begin position="146"/>
        <end position="162"/>
    </location>
</feature>
<reference evidence="3" key="1">
    <citation type="journal article" date="2013" name="Genome Announc.">
        <title>Draft genome sequence of the grapevine dieback fungus Eutypa lata UCR-EL1.</title>
        <authorList>
            <person name="Blanco-Ulate B."/>
            <person name="Rolshausen P.E."/>
            <person name="Cantu D."/>
        </authorList>
    </citation>
    <scope>NUCLEOTIDE SEQUENCE [LARGE SCALE GENOMIC DNA]</scope>
    <source>
        <strain evidence="3">UCR-EL1</strain>
    </source>
</reference>
<evidence type="ECO:0000256" key="1">
    <source>
        <dbReference type="SAM" id="MobiDB-lite"/>
    </source>
</evidence>